<dbReference type="EMBL" id="CAJNOM010000121">
    <property type="protein sequence ID" value="CAF1089563.1"/>
    <property type="molecule type" value="Genomic_DNA"/>
</dbReference>
<organism evidence="8 15">
    <name type="scientific">Adineta steineri</name>
    <dbReference type="NCBI Taxonomy" id="433720"/>
    <lineage>
        <taxon>Eukaryota</taxon>
        <taxon>Metazoa</taxon>
        <taxon>Spiralia</taxon>
        <taxon>Gnathifera</taxon>
        <taxon>Rotifera</taxon>
        <taxon>Eurotatoria</taxon>
        <taxon>Bdelloidea</taxon>
        <taxon>Adinetida</taxon>
        <taxon>Adinetidae</taxon>
        <taxon>Adineta</taxon>
    </lineage>
</organism>
<keyword evidence="2 4" id="KW-0498">Mitosis</keyword>
<dbReference type="InterPro" id="IPR006760">
    <property type="entry name" value="Endosulphine"/>
</dbReference>
<dbReference type="Proteomes" id="UP000663832">
    <property type="component" value="Unassembled WGS sequence"/>
</dbReference>
<evidence type="ECO:0000313" key="10">
    <source>
        <dbReference type="EMBL" id="CAF1243287.1"/>
    </source>
</evidence>
<dbReference type="Proteomes" id="UP000663845">
    <property type="component" value="Unassembled WGS sequence"/>
</dbReference>
<dbReference type="EMBL" id="CAJNOI010000046">
    <property type="protein sequence ID" value="CAF0932922.1"/>
    <property type="molecule type" value="Genomic_DNA"/>
</dbReference>
<comment type="function">
    <text evidence="4">Protein phosphatase inhibitor that specifically inhibits protein phosphatase 2A (PP2A) during mitosis.</text>
</comment>
<evidence type="ECO:0000256" key="3">
    <source>
        <dbReference type="ARBA" id="ARBA00023272"/>
    </source>
</evidence>
<comment type="caution">
    <text evidence="8">The sequence shown here is derived from an EMBL/GenBank/DDBJ whole genome shotgun (WGS) entry which is preliminary data.</text>
</comment>
<evidence type="ECO:0000256" key="1">
    <source>
        <dbReference type="ARBA" id="ARBA00010520"/>
    </source>
</evidence>
<accession>A0A814NAJ1</accession>
<keyword evidence="4" id="KW-0132">Cell division</keyword>
<evidence type="ECO:0000313" key="8">
    <source>
        <dbReference type="EMBL" id="CAF1089563.1"/>
    </source>
</evidence>
<dbReference type="EMBL" id="CAJOAY010000005">
    <property type="protein sequence ID" value="CAF3480525.1"/>
    <property type="molecule type" value="Genomic_DNA"/>
</dbReference>
<dbReference type="EMBL" id="CAJNOG010000450">
    <property type="protein sequence ID" value="CAF1247854.1"/>
    <property type="molecule type" value="Genomic_DNA"/>
</dbReference>
<evidence type="ECO:0000256" key="2">
    <source>
        <dbReference type="ARBA" id="ARBA00022776"/>
    </source>
</evidence>
<keyword evidence="4" id="KW-0131">Cell cycle</keyword>
<dbReference type="OrthoDB" id="5949865at2759"/>
<evidence type="ECO:0000256" key="4">
    <source>
        <dbReference type="RuleBase" id="RU363120"/>
    </source>
</evidence>
<feature type="region of interest" description="Disordered" evidence="5">
    <location>
        <begin position="62"/>
        <end position="101"/>
    </location>
</feature>
<evidence type="ECO:0000313" key="9">
    <source>
        <dbReference type="EMBL" id="CAF1099475.1"/>
    </source>
</evidence>
<keyword evidence="3 4" id="KW-0650">Protein phosphatase inhibitor</keyword>
<feature type="compositionally biased region" description="Low complexity" evidence="5">
    <location>
        <begin position="1"/>
        <end position="18"/>
    </location>
</feature>
<dbReference type="EMBL" id="CAJNOM010000126">
    <property type="protein sequence ID" value="CAF1099475.1"/>
    <property type="molecule type" value="Genomic_DNA"/>
</dbReference>
<dbReference type="AlphaFoldDB" id="A0A814NAJ1"/>
<keyword evidence="4" id="KW-0963">Cytoplasm</keyword>
<sequence length="133" mass="14352">MASSTENTTPSNNNSTPEINEEAKLRAKYGGALPRQQNMLTKKLLNKPKYFDSGDYNVAKSQGKLAASKPDPTNKTNSNKEAIPSIVPETITGHEIPTPETVMPRKLSCAATLTPQTTPIIINNSMSSPSHSQ</sequence>
<evidence type="ECO:0000313" key="6">
    <source>
        <dbReference type="EMBL" id="CAF0932922.1"/>
    </source>
</evidence>
<evidence type="ECO:0000313" key="7">
    <source>
        <dbReference type="EMBL" id="CAF1088595.1"/>
    </source>
</evidence>
<dbReference type="EMBL" id="CAJNON010000193">
    <property type="protein sequence ID" value="CAF1088595.1"/>
    <property type="molecule type" value="Genomic_DNA"/>
</dbReference>
<evidence type="ECO:0000313" key="14">
    <source>
        <dbReference type="EMBL" id="CAF3996408.1"/>
    </source>
</evidence>
<dbReference type="Proteomes" id="UP000663881">
    <property type="component" value="Unassembled WGS sequence"/>
</dbReference>
<comment type="subcellular location">
    <subcellularLocation>
        <location evidence="4">Cytoplasm</location>
    </subcellularLocation>
</comment>
<feature type="compositionally biased region" description="Polar residues" evidence="5">
    <location>
        <begin position="71"/>
        <end position="80"/>
    </location>
</feature>
<dbReference type="EMBL" id="CAJOAZ010001881">
    <property type="protein sequence ID" value="CAF3868528.1"/>
    <property type="molecule type" value="Genomic_DNA"/>
</dbReference>
<dbReference type="GO" id="GO:0051301">
    <property type="term" value="P:cell division"/>
    <property type="evidence" value="ECO:0007669"/>
    <property type="project" value="UniProtKB-KW"/>
</dbReference>
<evidence type="ECO:0000256" key="5">
    <source>
        <dbReference type="SAM" id="MobiDB-lite"/>
    </source>
</evidence>
<dbReference type="EMBL" id="CAJOBB010002760">
    <property type="protein sequence ID" value="CAF3996408.1"/>
    <property type="molecule type" value="Genomic_DNA"/>
</dbReference>
<feature type="region of interest" description="Disordered" evidence="5">
    <location>
        <begin position="1"/>
        <end position="21"/>
    </location>
</feature>
<dbReference type="PANTHER" id="PTHR10358">
    <property type="entry name" value="ENDOSULFINE"/>
    <property type="match status" value="1"/>
</dbReference>
<evidence type="ECO:0000313" key="12">
    <source>
        <dbReference type="EMBL" id="CAF3480525.1"/>
    </source>
</evidence>
<evidence type="ECO:0000313" key="15">
    <source>
        <dbReference type="Proteomes" id="UP000663832"/>
    </source>
</evidence>
<dbReference type="Pfam" id="PF04667">
    <property type="entry name" value="Endosulfine"/>
    <property type="match status" value="1"/>
</dbReference>
<dbReference type="Proteomes" id="UP000663844">
    <property type="component" value="Unassembled WGS sequence"/>
</dbReference>
<name>A0A814NAJ1_9BILA</name>
<dbReference type="Proteomes" id="UP000663891">
    <property type="component" value="Unassembled WGS sequence"/>
</dbReference>
<proteinExistence type="inferred from homology"/>
<dbReference type="Proteomes" id="UP000663877">
    <property type="component" value="Unassembled WGS sequence"/>
</dbReference>
<dbReference type="GO" id="GO:0005737">
    <property type="term" value="C:cytoplasm"/>
    <property type="evidence" value="ECO:0007669"/>
    <property type="project" value="UniProtKB-SubCell"/>
</dbReference>
<dbReference type="Proteomes" id="UP000663868">
    <property type="component" value="Unassembled WGS sequence"/>
</dbReference>
<dbReference type="PANTHER" id="PTHR10358:SF6">
    <property type="entry name" value="ENDOSULFINE, ISOFORM A"/>
    <property type="match status" value="1"/>
</dbReference>
<comment type="similarity">
    <text evidence="1 4">Belongs to the endosulfine family.</text>
</comment>
<dbReference type="Proteomes" id="UP000663860">
    <property type="component" value="Unassembled WGS sequence"/>
</dbReference>
<gene>
    <name evidence="6" type="ORF">BJG266_LOCUS12201</name>
    <name evidence="10" type="ORF">IZO911_LOCUS30922</name>
    <name evidence="11" type="ORF">JYZ213_LOCUS29445</name>
    <name evidence="14" type="ORF">KXQ929_LOCUS28215</name>
    <name evidence="12" type="ORF">OKA104_LOCUS288</name>
    <name evidence="13" type="ORF">OXD698_LOCUS22225</name>
    <name evidence="8" type="ORF">QVE165_LOCUS19686</name>
    <name evidence="9" type="ORF">QVE165_LOCUS20216</name>
    <name evidence="7" type="ORF">VCS650_LOCUS19431</name>
</gene>
<evidence type="ECO:0000313" key="11">
    <source>
        <dbReference type="EMBL" id="CAF1247854.1"/>
    </source>
</evidence>
<protein>
    <submittedName>
        <fullName evidence="8">Uncharacterized protein</fullName>
    </submittedName>
</protein>
<evidence type="ECO:0000313" key="13">
    <source>
        <dbReference type="EMBL" id="CAF3868528.1"/>
    </source>
</evidence>
<reference evidence="8" key="1">
    <citation type="submission" date="2021-02" db="EMBL/GenBank/DDBJ databases">
        <authorList>
            <person name="Nowell W R."/>
        </authorList>
    </citation>
    <scope>NUCLEOTIDE SEQUENCE</scope>
</reference>
<keyword evidence="15" id="KW-1185">Reference proteome</keyword>
<dbReference type="EMBL" id="CAJNOE010000493">
    <property type="protein sequence ID" value="CAF1243287.1"/>
    <property type="molecule type" value="Genomic_DNA"/>
</dbReference>
<dbReference type="GO" id="GO:0004864">
    <property type="term" value="F:protein phosphatase inhibitor activity"/>
    <property type="evidence" value="ECO:0007669"/>
    <property type="project" value="UniProtKB-KW"/>
</dbReference>